<sequence>MKKLLLLLVLPFVFISHLKAQDKPGPAEQKLLDSLCNSMNRLDLSKITTPEQANDAFMSCFLNYADLLTDVAEELGLNFTDDAAGEKVGELIGKELMKQKCGAFLKLAAILAKKGDTPVALTTTGTFKRIDNKGFNYIVLTDSNGNEKSFLWLRQFPGSEKFIAPTALTGKKLTITWQEMEVYLPQAKGYYKVKEITAADTQ</sequence>
<evidence type="ECO:0000256" key="1">
    <source>
        <dbReference type="SAM" id="SignalP"/>
    </source>
</evidence>
<reference evidence="2" key="1">
    <citation type="submission" date="2020-12" db="EMBL/GenBank/DDBJ databases">
        <title>Bacterial novel species Mucilaginibacter sp. SD-g isolated from soil.</title>
        <authorList>
            <person name="Jung H.-Y."/>
        </authorList>
    </citation>
    <scope>NUCLEOTIDE SEQUENCE</scope>
    <source>
        <strain evidence="2">SD-g</strain>
    </source>
</reference>
<organism evidence="2 3">
    <name type="scientific">Mucilaginibacter segetis</name>
    <dbReference type="NCBI Taxonomy" id="2793071"/>
    <lineage>
        <taxon>Bacteria</taxon>
        <taxon>Pseudomonadati</taxon>
        <taxon>Bacteroidota</taxon>
        <taxon>Sphingobacteriia</taxon>
        <taxon>Sphingobacteriales</taxon>
        <taxon>Sphingobacteriaceae</taxon>
        <taxon>Mucilaginibacter</taxon>
    </lineage>
</organism>
<name>A0A934UNP1_9SPHI</name>
<keyword evidence="3" id="KW-1185">Reference proteome</keyword>
<feature type="signal peptide" evidence="1">
    <location>
        <begin position="1"/>
        <end position="20"/>
    </location>
</feature>
<proteinExistence type="predicted"/>
<dbReference type="AlphaFoldDB" id="A0A934UNP1"/>
<gene>
    <name evidence="2" type="ORF">I5M19_14945</name>
</gene>
<comment type="caution">
    <text evidence="2">The sequence shown here is derived from an EMBL/GenBank/DDBJ whole genome shotgun (WGS) entry which is preliminary data.</text>
</comment>
<keyword evidence="1" id="KW-0732">Signal</keyword>
<evidence type="ECO:0000313" key="3">
    <source>
        <dbReference type="Proteomes" id="UP000613193"/>
    </source>
</evidence>
<protein>
    <submittedName>
        <fullName evidence="2">Uncharacterized protein</fullName>
    </submittedName>
</protein>
<evidence type="ECO:0000313" key="2">
    <source>
        <dbReference type="EMBL" id="MBK0380619.1"/>
    </source>
</evidence>
<dbReference type="EMBL" id="JAEHFW010000003">
    <property type="protein sequence ID" value="MBK0380619.1"/>
    <property type="molecule type" value="Genomic_DNA"/>
</dbReference>
<dbReference type="RefSeq" id="WP_200067162.1">
    <property type="nucleotide sequence ID" value="NZ_JAEHFW010000003.1"/>
</dbReference>
<dbReference type="Proteomes" id="UP000613193">
    <property type="component" value="Unassembled WGS sequence"/>
</dbReference>
<accession>A0A934UNP1</accession>
<feature type="chain" id="PRO_5037877396" evidence="1">
    <location>
        <begin position="21"/>
        <end position="202"/>
    </location>
</feature>